<evidence type="ECO:0000313" key="4">
    <source>
        <dbReference type="EMBL" id="CAF2036305.1"/>
    </source>
</evidence>
<evidence type="ECO:0000256" key="3">
    <source>
        <dbReference type="PROSITE-ProRule" id="PRU00339"/>
    </source>
</evidence>
<proteinExistence type="predicted"/>
<gene>
    <name evidence="4" type="ORF">MBJ925_LOCUS10749</name>
</gene>
<organism evidence="4 5">
    <name type="scientific">Rotaria magnacalcarata</name>
    <dbReference type="NCBI Taxonomy" id="392030"/>
    <lineage>
        <taxon>Eukaryota</taxon>
        <taxon>Metazoa</taxon>
        <taxon>Spiralia</taxon>
        <taxon>Gnathifera</taxon>
        <taxon>Rotifera</taxon>
        <taxon>Eurotatoria</taxon>
        <taxon>Bdelloidea</taxon>
        <taxon>Philodinida</taxon>
        <taxon>Philodinidae</taxon>
        <taxon>Rotaria</taxon>
    </lineage>
</organism>
<dbReference type="Gene3D" id="1.25.40.10">
    <property type="entry name" value="Tetratricopeptide repeat domain"/>
    <property type="match status" value="2"/>
</dbReference>
<feature type="repeat" description="TPR" evidence="3">
    <location>
        <begin position="567"/>
        <end position="600"/>
    </location>
</feature>
<evidence type="ECO:0000256" key="1">
    <source>
        <dbReference type="ARBA" id="ARBA00022737"/>
    </source>
</evidence>
<dbReference type="AlphaFoldDB" id="A0A816NLD3"/>
<dbReference type="SUPFAM" id="SSF48452">
    <property type="entry name" value="TPR-like"/>
    <property type="match status" value="2"/>
</dbReference>
<dbReference type="InterPro" id="IPR019734">
    <property type="entry name" value="TPR_rpt"/>
</dbReference>
<dbReference type="Pfam" id="PF13424">
    <property type="entry name" value="TPR_12"/>
    <property type="match status" value="3"/>
</dbReference>
<dbReference type="SUPFAM" id="SSF101898">
    <property type="entry name" value="NHL repeat"/>
    <property type="match status" value="1"/>
</dbReference>
<dbReference type="EMBL" id="CAJNRE010004555">
    <property type="protein sequence ID" value="CAF2036305.1"/>
    <property type="molecule type" value="Genomic_DNA"/>
</dbReference>
<dbReference type="PROSITE" id="PS50005">
    <property type="entry name" value="TPR"/>
    <property type="match status" value="2"/>
</dbReference>
<name>A0A816NLD3_9BILA</name>
<dbReference type="Proteomes" id="UP000663824">
    <property type="component" value="Unassembled WGS sequence"/>
</dbReference>
<dbReference type="SUPFAM" id="SSF56399">
    <property type="entry name" value="ADP-ribosylation"/>
    <property type="match status" value="1"/>
</dbReference>
<dbReference type="SMART" id="SM00028">
    <property type="entry name" value="TPR"/>
    <property type="match status" value="6"/>
</dbReference>
<evidence type="ECO:0000256" key="2">
    <source>
        <dbReference type="ARBA" id="ARBA00022803"/>
    </source>
</evidence>
<dbReference type="Gene3D" id="2.120.10.30">
    <property type="entry name" value="TolB, C-terminal domain"/>
    <property type="match status" value="1"/>
</dbReference>
<accession>A0A816NLD3</accession>
<dbReference type="Gene3D" id="3.90.176.10">
    <property type="entry name" value="Toxin ADP-ribosyltransferase, Chain A, domain 1"/>
    <property type="match status" value="1"/>
</dbReference>
<dbReference type="PANTHER" id="PTHR45641">
    <property type="entry name" value="TETRATRICOPEPTIDE REPEAT PROTEIN (AFU_ORTHOLOGUE AFUA_6G03870)"/>
    <property type="match status" value="1"/>
</dbReference>
<keyword evidence="1" id="KW-0677">Repeat</keyword>
<keyword evidence="2 3" id="KW-0802">TPR repeat</keyword>
<comment type="caution">
    <text evidence="4">The sequence shown here is derived from an EMBL/GenBank/DDBJ whole genome shotgun (WGS) entry which is preliminary data.</text>
</comment>
<dbReference type="PROSITE" id="PS51996">
    <property type="entry name" value="TR_MART"/>
    <property type="match status" value="1"/>
</dbReference>
<dbReference type="InterPro" id="IPR011990">
    <property type="entry name" value="TPR-like_helical_dom_sf"/>
</dbReference>
<sequence length="826" mass="95584">MQSDSTANNNNIKTYWQISLFDFPNDYQNILDSLEQIPSSINHIKTFEDIIECEQFIRSLSDDDCIVFITTVPLGQQIIPKIHQLRQVLVIYIYSTEIQSNESWFRQVRKFRGIYSQLNQLATLMPSRYRRRPGREVDDLFSFNIFGTDGDQEKSTAELDGHFIHSQLLIETLQKMKSTSTVIEEFIHFCQDHEHIKDQNCYLKLVHEFKNEYSSDKAVWWYTRDSFVYRMLNKALRVQNIDVLFVFRFFLRDIAQQLKENQWSSPGYVYRGQSLSKYELKRLQQSVGKLISINSLFSTTLYRDVAEVYVGDTDTEGLEKVLFIIYADPLIDGIKPFADITFLSEFHQEGETLFMSGSIFQIESIQIDENGVWLIELKLFGDHDEVLKPIFNYLQRESRRCELDLLEFGNLLHDMGKFEDSKNYYNRCLKLLPSDDHAWKPYCYYLLGLVATESGDDKCALNLLSKSLNIRRQTLKSSDPSIADTLTAIARVHYNSCNFDQALQSYHEALGIFQQAFREYDRTSAMIYTNIGVVCKEQKLYSDALDYHKKAEEIRLKHLPASHFRFGTSQNNMGEVYQCLGEYDTALEYYERALEIYKKSLPSEHIEIAIVLVNKGSIKEEKADLQTALPFYKKALNICLGMWPVEDRHLLRIKDIIQSAENARENMELSEPLPELFKKLFRPFKCIASLDPRTLYRQTHHLFVDNIICCGLVIHDQRCVYVADIKKHEVREYRLGDNNEAIEASGNGQGDGLNQLGFPTNLFVDRQKNIYVSDNSNHRIMKQNKGAKEGLFVDTKGTRYVAEGDNQPITVIAGGNGQGAGANQLN</sequence>
<protein>
    <submittedName>
        <fullName evidence="4">Uncharacterized protein</fullName>
    </submittedName>
</protein>
<dbReference type="PANTHER" id="PTHR45641:SF19">
    <property type="entry name" value="NEPHROCYSTIN-3"/>
    <property type="match status" value="1"/>
</dbReference>
<dbReference type="InterPro" id="IPR011042">
    <property type="entry name" value="6-blade_b-propeller_TolB-like"/>
</dbReference>
<reference evidence="4" key="1">
    <citation type="submission" date="2021-02" db="EMBL/GenBank/DDBJ databases">
        <authorList>
            <person name="Nowell W R."/>
        </authorList>
    </citation>
    <scope>NUCLEOTIDE SEQUENCE</scope>
</reference>
<feature type="repeat" description="TPR" evidence="3">
    <location>
        <begin position="402"/>
        <end position="435"/>
    </location>
</feature>
<dbReference type="PROSITE" id="PS50293">
    <property type="entry name" value="TPR_REGION"/>
    <property type="match status" value="1"/>
</dbReference>
<evidence type="ECO:0000313" key="5">
    <source>
        <dbReference type="Proteomes" id="UP000663824"/>
    </source>
</evidence>